<comment type="similarity">
    <text evidence="8">Belongs to the Mrp/NBP35 ATP-binding proteins family.</text>
</comment>
<dbReference type="Pfam" id="PF10609">
    <property type="entry name" value="ParA"/>
    <property type="match status" value="1"/>
</dbReference>
<dbReference type="InterPro" id="IPR027417">
    <property type="entry name" value="P-loop_NTPase"/>
</dbReference>
<dbReference type="InterPro" id="IPR044304">
    <property type="entry name" value="NUBPL-like"/>
</dbReference>
<sequence length="379" mass="40000">MTSTQSTPTEDAVRQALTKVEDPEIHKPITDLGMVKSVSVGDDGAVQVEVYLTVSGCPMRETITQRVENAVSEVEGVASVQVELDVMSDEQRTELRKSLRGDAEEPRIPFAEPGSMTRVYCVASGKGGVGKSSVTVNLAAAMAARGLSVGVVDADIYGHSVPRMLGANGKPTQVEKMIMPPEAHGVKLISIGMFTPGNTPVVWRGPMLHRALQQFLSDVFWGDLDVLLLDLPPGTGDVALSTAQLIPNAEILVVTTPQQAAAEVAERAGAIAMQTRQRLAGVVENMSWMETPGGQKIDVFGSGGGQIVADSLSRSVGTEVPLLGQIPLDPQLRESGDEGKPLVLEHPESPAAATMQDIAKRLSTRARGLSGKLLSVSPA</sequence>
<protein>
    <recommendedName>
        <fullName evidence="8">Iron-sulfur cluster carrier protein</fullName>
    </recommendedName>
</protein>
<accession>A0ABN3FKY9</accession>
<dbReference type="InterPro" id="IPR033756">
    <property type="entry name" value="YlxH/NBP35"/>
</dbReference>
<feature type="binding site" evidence="8">
    <location>
        <begin position="125"/>
        <end position="132"/>
    </location>
    <ligand>
        <name>ATP</name>
        <dbReference type="ChEBI" id="CHEBI:30616"/>
    </ligand>
</feature>
<dbReference type="InterPro" id="IPR000808">
    <property type="entry name" value="Mrp-like_CS"/>
</dbReference>
<evidence type="ECO:0000256" key="1">
    <source>
        <dbReference type="ARBA" id="ARBA00007352"/>
    </source>
</evidence>
<dbReference type="SUPFAM" id="SSF117916">
    <property type="entry name" value="Fe-S cluster assembly (FSCA) domain-like"/>
    <property type="match status" value="1"/>
</dbReference>
<evidence type="ECO:0000313" key="10">
    <source>
        <dbReference type="EMBL" id="GAA2332432.1"/>
    </source>
</evidence>
<dbReference type="InterPro" id="IPR034904">
    <property type="entry name" value="FSCA_dom_sf"/>
</dbReference>
<evidence type="ECO:0000256" key="2">
    <source>
        <dbReference type="ARBA" id="ARBA00008205"/>
    </source>
</evidence>
<dbReference type="CDD" id="cd02037">
    <property type="entry name" value="Mrp_NBP35"/>
    <property type="match status" value="1"/>
</dbReference>
<evidence type="ECO:0000256" key="7">
    <source>
        <dbReference type="ARBA" id="ARBA00023014"/>
    </source>
</evidence>
<comment type="similarity">
    <text evidence="2">In the C-terminal section; belongs to the Mrp/NBP35 ATP-binding proteins family.</text>
</comment>
<evidence type="ECO:0000259" key="9">
    <source>
        <dbReference type="Pfam" id="PF01883"/>
    </source>
</evidence>
<name>A0ABN3FKY9_9PSEU</name>
<dbReference type="PANTHER" id="PTHR42961">
    <property type="entry name" value="IRON-SULFUR PROTEIN NUBPL"/>
    <property type="match status" value="1"/>
</dbReference>
<proteinExistence type="inferred from homology"/>
<evidence type="ECO:0000256" key="6">
    <source>
        <dbReference type="ARBA" id="ARBA00023004"/>
    </source>
</evidence>
<dbReference type="InterPro" id="IPR019591">
    <property type="entry name" value="Mrp/NBP35_ATP-bd"/>
</dbReference>
<gene>
    <name evidence="10" type="ORF">GCM10009854_04600</name>
</gene>
<comment type="function">
    <text evidence="8">Binds and transfers iron-sulfur (Fe-S) clusters to target apoproteins. Can hydrolyze ATP.</text>
</comment>
<dbReference type="InterPro" id="IPR002744">
    <property type="entry name" value="MIP18-like"/>
</dbReference>
<comment type="caution">
    <text evidence="10">The sequence shown here is derived from an EMBL/GenBank/DDBJ whole genome shotgun (WGS) entry which is preliminary data.</text>
</comment>
<evidence type="ECO:0000256" key="8">
    <source>
        <dbReference type="HAMAP-Rule" id="MF_02040"/>
    </source>
</evidence>
<feature type="domain" description="MIP18 family-like" evidence="9">
    <location>
        <begin position="10"/>
        <end position="82"/>
    </location>
</feature>
<evidence type="ECO:0000256" key="3">
    <source>
        <dbReference type="ARBA" id="ARBA00022723"/>
    </source>
</evidence>
<dbReference type="RefSeq" id="WP_344125927.1">
    <property type="nucleotide sequence ID" value="NZ_BAAARA010000001.1"/>
</dbReference>
<dbReference type="Proteomes" id="UP001501218">
    <property type="component" value="Unassembled WGS sequence"/>
</dbReference>
<keyword evidence="4 8" id="KW-0547">Nucleotide-binding</keyword>
<dbReference type="Gene3D" id="3.30.300.130">
    <property type="entry name" value="Fe-S cluster assembly (FSCA)"/>
    <property type="match status" value="1"/>
</dbReference>
<keyword evidence="11" id="KW-1185">Reference proteome</keyword>
<dbReference type="Gene3D" id="3.40.50.300">
    <property type="entry name" value="P-loop containing nucleotide triphosphate hydrolases"/>
    <property type="match status" value="1"/>
</dbReference>
<keyword evidence="7 8" id="KW-0411">Iron-sulfur</keyword>
<keyword evidence="6 8" id="KW-0408">Iron</keyword>
<evidence type="ECO:0000313" key="11">
    <source>
        <dbReference type="Proteomes" id="UP001501218"/>
    </source>
</evidence>
<dbReference type="PANTHER" id="PTHR42961:SF2">
    <property type="entry name" value="IRON-SULFUR PROTEIN NUBPL"/>
    <property type="match status" value="1"/>
</dbReference>
<dbReference type="HAMAP" id="MF_02040">
    <property type="entry name" value="Mrp_NBP35"/>
    <property type="match status" value="1"/>
</dbReference>
<dbReference type="Pfam" id="PF01883">
    <property type="entry name" value="FeS_assembly_P"/>
    <property type="match status" value="1"/>
</dbReference>
<dbReference type="PROSITE" id="PS01215">
    <property type="entry name" value="MRP"/>
    <property type="match status" value="1"/>
</dbReference>
<comment type="similarity">
    <text evidence="1">In the N-terminal section; belongs to the MIP18 family.</text>
</comment>
<comment type="subunit">
    <text evidence="8">Homodimer.</text>
</comment>
<evidence type="ECO:0000256" key="4">
    <source>
        <dbReference type="ARBA" id="ARBA00022741"/>
    </source>
</evidence>
<evidence type="ECO:0000256" key="5">
    <source>
        <dbReference type="ARBA" id="ARBA00022840"/>
    </source>
</evidence>
<dbReference type="SUPFAM" id="SSF52540">
    <property type="entry name" value="P-loop containing nucleoside triphosphate hydrolases"/>
    <property type="match status" value="1"/>
</dbReference>
<keyword evidence="8" id="KW-0378">Hydrolase</keyword>
<organism evidence="10 11">
    <name type="scientific">Saccharopolyspora halophila</name>
    <dbReference type="NCBI Taxonomy" id="405551"/>
    <lineage>
        <taxon>Bacteria</taxon>
        <taxon>Bacillati</taxon>
        <taxon>Actinomycetota</taxon>
        <taxon>Actinomycetes</taxon>
        <taxon>Pseudonocardiales</taxon>
        <taxon>Pseudonocardiaceae</taxon>
        <taxon>Saccharopolyspora</taxon>
    </lineage>
</organism>
<keyword evidence="3 8" id="KW-0479">Metal-binding</keyword>
<reference evidence="10 11" key="1">
    <citation type="journal article" date="2019" name="Int. J. Syst. Evol. Microbiol.">
        <title>The Global Catalogue of Microorganisms (GCM) 10K type strain sequencing project: providing services to taxonomists for standard genome sequencing and annotation.</title>
        <authorList>
            <consortium name="The Broad Institute Genomics Platform"/>
            <consortium name="The Broad Institute Genome Sequencing Center for Infectious Disease"/>
            <person name="Wu L."/>
            <person name="Ma J."/>
        </authorList>
    </citation>
    <scope>NUCLEOTIDE SEQUENCE [LARGE SCALE GENOMIC DNA]</scope>
    <source>
        <strain evidence="10 11">JCM 16221</strain>
    </source>
</reference>
<dbReference type="EMBL" id="BAAARA010000001">
    <property type="protein sequence ID" value="GAA2332432.1"/>
    <property type="molecule type" value="Genomic_DNA"/>
</dbReference>
<keyword evidence="5 8" id="KW-0067">ATP-binding</keyword>